<feature type="region of interest" description="Disordered" evidence="5">
    <location>
        <begin position="307"/>
        <end position="434"/>
    </location>
</feature>
<dbReference type="Proteomes" id="UP001157069">
    <property type="component" value="Unassembled WGS sequence"/>
</dbReference>
<dbReference type="Gene3D" id="2.160.20.10">
    <property type="entry name" value="Single-stranded right-handed beta-helix, Pectin lyase-like"/>
    <property type="match status" value="1"/>
</dbReference>
<dbReference type="InterPro" id="IPR051801">
    <property type="entry name" value="GH28_Enzymes"/>
</dbReference>
<keyword evidence="2 4" id="KW-0378">Hydrolase</keyword>
<dbReference type="InterPro" id="IPR036291">
    <property type="entry name" value="NAD(P)-bd_dom_sf"/>
</dbReference>
<evidence type="ECO:0000256" key="1">
    <source>
        <dbReference type="ARBA" id="ARBA00008834"/>
    </source>
</evidence>
<gene>
    <name evidence="7" type="ORF">GCM10025869_19250</name>
</gene>
<dbReference type="PANTHER" id="PTHR31339:SF9">
    <property type="entry name" value="PLASMIN AND FIBRONECTIN-BINDING PROTEIN A"/>
    <property type="match status" value="1"/>
</dbReference>
<evidence type="ECO:0000259" key="6">
    <source>
        <dbReference type="Pfam" id="PF01370"/>
    </source>
</evidence>
<organism evidence="7 8">
    <name type="scientific">Homoserinibacter gongjuensis</name>
    <dbReference type="NCBI Taxonomy" id="1162968"/>
    <lineage>
        <taxon>Bacteria</taxon>
        <taxon>Bacillati</taxon>
        <taxon>Actinomycetota</taxon>
        <taxon>Actinomycetes</taxon>
        <taxon>Micrococcales</taxon>
        <taxon>Microbacteriaceae</taxon>
        <taxon>Homoserinibacter</taxon>
    </lineage>
</organism>
<sequence length="705" mass="74327">MDHELSAFRPHADGQRLDTAAIQEGIDAVHAGGGGTLRIGAGRYLVGGIRLRSGVTLLLSAGAVLVASPRYEDFLAHEAATEVEGARHAVIYARDARDVGVRGPGRIVGSADAYFETVADEQGYRRPLPRRPRVLLFEGCERVAIEDVVIEQAPIWTVHLVACRDASIVGVTIDNDLRMANTDGIDIDGCQRVRVADCRISSADDGVCIKTTRRPGGLGGPAEHIVVTGCIIRSTSCAVKVGTETVEDVRFVVVADCTISANRGVGLISRDGGALRHIVVSGVTMECTLAGWAYWGKSEPIFISAGRRAPGSSPAPSSMCGSPASRATPRGDHSACRGRRRDLGCGAGAHPDRPARVRLASAGHARPAPGAVERDRSGCGAGRRYDGGVALPGRAARCARPRHPGAADRRPRGAPPRSPSRGVEPPHDRRDPMSRITITGASGEIASAIRPLLHRHDLRLVDLREPAGALGSHEEFVRADVTDVDAMTAVCAGAELVVHLGGFRQERAFDDILRVNIGGTRTVLEGARLAGRPTVLLAGSVHAVGYTTVATARDRPVPAPRPDSLYGVGKVAAEALGSLYADRFGMAVVTARIAAFLPRPVDRRGLSLWCSPADLVRLVEACLRIRTPGHRIVWGVSANSRAWVDAGAGAEIGFRPVDDAEAFADDITLKGAADEDAAAIAATPLGGDSVLRDRPLGTDWDPRAQ</sequence>
<dbReference type="EMBL" id="BSVA01000001">
    <property type="protein sequence ID" value="GMA91396.1"/>
    <property type="molecule type" value="Genomic_DNA"/>
</dbReference>
<proteinExistence type="inferred from homology"/>
<comment type="caution">
    <text evidence="7">The sequence shown here is derived from an EMBL/GenBank/DDBJ whole genome shotgun (WGS) entry which is preliminary data.</text>
</comment>
<keyword evidence="8" id="KW-1185">Reference proteome</keyword>
<dbReference type="InterPro" id="IPR006626">
    <property type="entry name" value="PbH1"/>
</dbReference>
<evidence type="ECO:0000313" key="7">
    <source>
        <dbReference type="EMBL" id="GMA91396.1"/>
    </source>
</evidence>
<comment type="similarity">
    <text evidence="1 4">Belongs to the glycosyl hydrolase 28 family.</text>
</comment>
<dbReference type="RefSeq" id="WP_284299702.1">
    <property type="nucleotide sequence ID" value="NZ_BSVA01000001.1"/>
</dbReference>
<dbReference type="InterPro" id="IPR011050">
    <property type="entry name" value="Pectin_lyase_fold/virulence"/>
</dbReference>
<dbReference type="Gene3D" id="3.40.50.720">
    <property type="entry name" value="NAD(P)-binding Rossmann-like Domain"/>
    <property type="match status" value="1"/>
</dbReference>
<protein>
    <recommendedName>
        <fullName evidence="6">NAD-dependent epimerase/dehydratase domain-containing protein</fullName>
    </recommendedName>
</protein>
<dbReference type="PANTHER" id="PTHR31339">
    <property type="entry name" value="PECTIN LYASE-RELATED"/>
    <property type="match status" value="1"/>
</dbReference>
<feature type="compositionally biased region" description="Basic and acidic residues" evidence="5">
    <location>
        <begin position="424"/>
        <end position="433"/>
    </location>
</feature>
<evidence type="ECO:0000256" key="4">
    <source>
        <dbReference type="RuleBase" id="RU361169"/>
    </source>
</evidence>
<dbReference type="SMART" id="SM00710">
    <property type="entry name" value="PbH1"/>
    <property type="match status" value="4"/>
</dbReference>
<evidence type="ECO:0000256" key="3">
    <source>
        <dbReference type="ARBA" id="ARBA00023295"/>
    </source>
</evidence>
<evidence type="ECO:0000313" key="8">
    <source>
        <dbReference type="Proteomes" id="UP001157069"/>
    </source>
</evidence>
<dbReference type="InterPro" id="IPR012334">
    <property type="entry name" value="Pectin_lyas_fold"/>
</dbReference>
<keyword evidence="3 4" id="KW-0326">Glycosidase</keyword>
<accession>A0ABQ6JV67</accession>
<feature type="compositionally biased region" description="Low complexity" evidence="5">
    <location>
        <begin position="307"/>
        <end position="325"/>
    </location>
</feature>
<reference evidence="8" key="1">
    <citation type="journal article" date="2019" name="Int. J. Syst. Evol. Microbiol.">
        <title>The Global Catalogue of Microorganisms (GCM) 10K type strain sequencing project: providing services to taxonomists for standard genome sequencing and annotation.</title>
        <authorList>
            <consortium name="The Broad Institute Genomics Platform"/>
            <consortium name="The Broad Institute Genome Sequencing Center for Infectious Disease"/>
            <person name="Wu L."/>
            <person name="Ma J."/>
        </authorList>
    </citation>
    <scope>NUCLEOTIDE SEQUENCE [LARGE SCALE GENOMIC DNA]</scope>
    <source>
        <strain evidence="8">NBRC 108755</strain>
    </source>
</reference>
<dbReference type="InterPro" id="IPR001509">
    <property type="entry name" value="Epimerase_deHydtase"/>
</dbReference>
<dbReference type="Pfam" id="PF01370">
    <property type="entry name" value="Epimerase"/>
    <property type="match status" value="1"/>
</dbReference>
<feature type="domain" description="NAD-dependent epimerase/dehydratase" evidence="6">
    <location>
        <begin position="436"/>
        <end position="594"/>
    </location>
</feature>
<dbReference type="Pfam" id="PF00295">
    <property type="entry name" value="Glyco_hydro_28"/>
    <property type="match status" value="1"/>
</dbReference>
<dbReference type="SUPFAM" id="SSF51126">
    <property type="entry name" value="Pectin lyase-like"/>
    <property type="match status" value="1"/>
</dbReference>
<dbReference type="SUPFAM" id="SSF51735">
    <property type="entry name" value="NAD(P)-binding Rossmann-fold domains"/>
    <property type="match status" value="1"/>
</dbReference>
<name>A0ABQ6JV67_9MICO</name>
<evidence type="ECO:0000256" key="5">
    <source>
        <dbReference type="SAM" id="MobiDB-lite"/>
    </source>
</evidence>
<dbReference type="InterPro" id="IPR000743">
    <property type="entry name" value="Glyco_hydro_28"/>
</dbReference>
<evidence type="ECO:0000256" key="2">
    <source>
        <dbReference type="ARBA" id="ARBA00022801"/>
    </source>
</evidence>